<comment type="subcellular location">
    <subcellularLocation>
        <location evidence="1">Nucleus</location>
    </subcellularLocation>
</comment>
<keyword evidence="5" id="KW-0804">Transcription</keyword>
<dbReference type="Pfam" id="PF10401">
    <property type="entry name" value="IRF-3"/>
    <property type="match status" value="1"/>
</dbReference>
<evidence type="ECO:0000259" key="7">
    <source>
        <dbReference type="PROSITE" id="PS51507"/>
    </source>
</evidence>
<dbReference type="CTD" id="3661"/>
<dbReference type="GO" id="GO:0045944">
    <property type="term" value="P:positive regulation of transcription by RNA polymerase II"/>
    <property type="evidence" value="ECO:0007669"/>
    <property type="project" value="UniProtKB-ARBA"/>
</dbReference>
<protein>
    <submittedName>
        <fullName evidence="9">Interferon regulatory factor 3 isoform X2</fullName>
    </submittedName>
</protein>
<dbReference type="PROSITE" id="PS00601">
    <property type="entry name" value="IRF_1"/>
    <property type="match status" value="1"/>
</dbReference>
<dbReference type="PRINTS" id="PR00267">
    <property type="entry name" value="INTFRNREGFCT"/>
</dbReference>
<dbReference type="InterPro" id="IPR017855">
    <property type="entry name" value="SMAD-like_dom_sf"/>
</dbReference>
<dbReference type="InterPro" id="IPR036390">
    <property type="entry name" value="WH_DNA-bd_sf"/>
</dbReference>
<dbReference type="CDD" id="cd00103">
    <property type="entry name" value="IRF"/>
    <property type="match status" value="1"/>
</dbReference>
<evidence type="ECO:0000313" key="8">
    <source>
        <dbReference type="Proteomes" id="UP000515156"/>
    </source>
</evidence>
<proteinExistence type="predicted"/>
<organism evidence="8 9">
    <name type="scientific">Microcaecilia unicolor</name>
    <dbReference type="NCBI Taxonomy" id="1415580"/>
    <lineage>
        <taxon>Eukaryota</taxon>
        <taxon>Metazoa</taxon>
        <taxon>Chordata</taxon>
        <taxon>Craniata</taxon>
        <taxon>Vertebrata</taxon>
        <taxon>Euteleostomi</taxon>
        <taxon>Amphibia</taxon>
        <taxon>Gymnophiona</taxon>
        <taxon>Siphonopidae</taxon>
        <taxon>Microcaecilia</taxon>
    </lineage>
</organism>
<reference evidence="9" key="1">
    <citation type="submission" date="2025-08" db="UniProtKB">
        <authorList>
            <consortium name="RefSeq"/>
        </authorList>
    </citation>
    <scope>IDENTIFICATION</scope>
</reference>
<dbReference type="Pfam" id="PF00605">
    <property type="entry name" value="IRF"/>
    <property type="match status" value="1"/>
</dbReference>
<dbReference type="RefSeq" id="XP_030053869.1">
    <property type="nucleotide sequence ID" value="XM_030198009.1"/>
</dbReference>
<dbReference type="PANTHER" id="PTHR11949">
    <property type="entry name" value="INTERFERON REGULATORY FACTOR"/>
    <property type="match status" value="1"/>
</dbReference>
<evidence type="ECO:0000313" key="9">
    <source>
        <dbReference type="RefSeq" id="XP_030053869.1"/>
    </source>
</evidence>
<dbReference type="GeneID" id="115466632"/>
<evidence type="ECO:0000256" key="6">
    <source>
        <dbReference type="ARBA" id="ARBA00023242"/>
    </source>
</evidence>
<evidence type="ECO:0000256" key="5">
    <source>
        <dbReference type="ARBA" id="ARBA00023163"/>
    </source>
</evidence>
<dbReference type="InterPro" id="IPR001346">
    <property type="entry name" value="Interferon_reg_fact_DNA-bd_dom"/>
</dbReference>
<evidence type="ECO:0000256" key="3">
    <source>
        <dbReference type="ARBA" id="ARBA00023125"/>
    </source>
</evidence>
<dbReference type="FunFam" id="1.10.10.10:FF:000041">
    <property type="entry name" value="Interferon regulatory factor 4"/>
    <property type="match status" value="1"/>
</dbReference>
<dbReference type="GO" id="GO:0002376">
    <property type="term" value="P:immune system process"/>
    <property type="evidence" value="ECO:0007669"/>
    <property type="project" value="TreeGrafter"/>
</dbReference>
<evidence type="ECO:0000256" key="2">
    <source>
        <dbReference type="ARBA" id="ARBA00023015"/>
    </source>
</evidence>
<gene>
    <name evidence="9" type="primary">IRF3</name>
</gene>
<keyword evidence="6" id="KW-0539">Nucleus</keyword>
<dbReference type="SMART" id="SM00348">
    <property type="entry name" value="IRF"/>
    <property type="match status" value="1"/>
</dbReference>
<dbReference type="GO" id="GO:0005634">
    <property type="term" value="C:nucleus"/>
    <property type="evidence" value="ECO:0007669"/>
    <property type="project" value="UniProtKB-SubCell"/>
</dbReference>
<dbReference type="AlphaFoldDB" id="A0A6P7XTT6"/>
<keyword evidence="3" id="KW-0238">DNA-binding</keyword>
<dbReference type="SMART" id="SM01243">
    <property type="entry name" value="IRF-3"/>
    <property type="match status" value="1"/>
</dbReference>
<keyword evidence="2" id="KW-0805">Transcription regulation</keyword>
<dbReference type="InterPro" id="IPR036388">
    <property type="entry name" value="WH-like_DNA-bd_sf"/>
</dbReference>
<dbReference type="Proteomes" id="UP000515156">
    <property type="component" value="Chromosome 3"/>
</dbReference>
<evidence type="ECO:0000256" key="4">
    <source>
        <dbReference type="ARBA" id="ARBA00023159"/>
    </source>
</evidence>
<evidence type="ECO:0000256" key="1">
    <source>
        <dbReference type="ARBA" id="ARBA00004123"/>
    </source>
</evidence>
<dbReference type="GO" id="GO:0000981">
    <property type="term" value="F:DNA-binding transcription factor activity, RNA polymerase II-specific"/>
    <property type="evidence" value="ECO:0007669"/>
    <property type="project" value="TreeGrafter"/>
</dbReference>
<keyword evidence="8" id="KW-1185">Reference proteome</keyword>
<dbReference type="SUPFAM" id="SSF49879">
    <property type="entry name" value="SMAD/FHA domain"/>
    <property type="match status" value="1"/>
</dbReference>
<dbReference type="PANTHER" id="PTHR11949:SF1">
    <property type="entry name" value="INTERFERON REGULATORY FACTOR 3"/>
    <property type="match status" value="1"/>
</dbReference>
<dbReference type="GO" id="GO:0000978">
    <property type="term" value="F:RNA polymerase II cis-regulatory region sequence-specific DNA binding"/>
    <property type="evidence" value="ECO:0007669"/>
    <property type="project" value="TreeGrafter"/>
</dbReference>
<accession>A0A6P7XTT6</accession>
<dbReference type="InterPro" id="IPR008984">
    <property type="entry name" value="SMAD_FHA_dom_sf"/>
</dbReference>
<dbReference type="InterPro" id="IPR019471">
    <property type="entry name" value="Interferon_reg_factor-3"/>
</dbReference>
<dbReference type="InterPro" id="IPR019817">
    <property type="entry name" value="Interferon_reg_fac_CS"/>
</dbReference>
<sequence length="402" mass="45879">MAQKPRILPWLIEQINSQKFPGLCWTNLEHTEFRVPWKHGLRQDRSDEDFQIFQAWAIASGAFSPVTDQPNPTVWKRNFRSALNRKTNICMKKDHSSDSNDPHKVYSILGGSDSQSPDSAVAPDLFGRSSPSHLCLEENLESELNKLDLSEARTEALSLNSSLPRPLQDTAALQTNPLEQFFPNQRLETDFEVSVFYRGQKVKSTTVKNIHGLRLVSCQGTGPLRRVEDVVLPEPSTLPRDQEAVRKIHKLLNNLEQGVLLEVNGTDICGQRQGKCRAYWTMTETPSEVEPNEIAKEGYSVLYTVHQFISDLIAFINHTRRDSPLYSMWMCLGERWPDPNRKSWHKKLIMVQVTPVVFKLLHEMSYATGASSLRSSDLQISDSLNSDNLLCCLQDFEERMEH</sequence>
<dbReference type="SUPFAM" id="SSF46785">
    <property type="entry name" value="Winged helix' DNA-binding domain"/>
    <property type="match status" value="1"/>
</dbReference>
<feature type="domain" description="IRF tryptophan pentad repeat" evidence="7">
    <location>
        <begin position="4"/>
        <end position="110"/>
    </location>
</feature>
<dbReference type="Gene3D" id="1.10.10.10">
    <property type="entry name" value="Winged helix-like DNA-binding domain superfamily/Winged helix DNA-binding domain"/>
    <property type="match status" value="1"/>
</dbReference>
<keyword evidence="4" id="KW-0010">Activator</keyword>
<name>A0A6P7XTT6_9AMPH</name>
<dbReference type="PROSITE" id="PS51507">
    <property type="entry name" value="IRF_2"/>
    <property type="match status" value="1"/>
</dbReference>
<dbReference type="Gene3D" id="2.60.200.10">
    <property type="match status" value="1"/>
</dbReference>